<accession>A0A8S9U6J6</accession>
<feature type="region of interest" description="Disordered" evidence="1">
    <location>
        <begin position="59"/>
        <end position="155"/>
    </location>
</feature>
<organism evidence="3 4">
    <name type="scientific">Phytophthora infestans</name>
    <name type="common">Potato late blight agent</name>
    <name type="synonym">Botrytis infestans</name>
    <dbReference type="NCBI Taxonomy" id="4787"/>
    <lineage>
        <taxon>Eukaryota</taxon>
        <taxon>Sar</taxon>
        <taxon>Stramenopiles</taxon>
        <taxon>Oomycota</taxon>
        <taxon>Peronosporomycetes</taxon>
        <taxon>Peronosporales</taxon>
        <taxon>Peronosporaceae</taxon>
        <taxon>Phytophthora</taxon>
    </lineage>
</organism>
<feature type="compositionally biased region" description="Low complexity" evidence="1">
    <location>
        <begin position="296"/>
        <end position="318"/>
    </location>
</feature>
<gene>
    <name evidence="3" type="ORF">GN958_ATG14211</name>
</gene>
<feature type="compositionally biased region" description="Low complexity" evidence="1">
    <location>
        <begin position="172"/>
        <end position="185"/>
    </location>
</feature>
<dbReference type="AlphaFoldDB" id="A0A8S9U6J6"/>
<proteinExistence type="predicted"/>
<dbReference type="OMA" id="CINANNG"/>
<evidence type="ECO:0000259" key="2">
    <source>
        <dbReference type="Pfam" id="PF24906"/>
    </source>
</evidence>
<sequence length="729" mass="77055">MKYCRHPRETQSQSGAVFRRRDCRGNTIRSVHHTAKRQQKPAKDKTALEIAANEALFGQTGGSADETWTLGLSSTSRGGSGGGGPWGSADANWFGSSPSQATTATATTTESFFTRSGIHNPTHSGNSVGNREFKAKGGGDSLPLPGVDAPSMGNYERDGHFRMPMALRITGQQQVSQAAATSTTSHHLPHRVKNTPLSGNSSNSSSTVPYFHHFLDRSSSSSSTTSLLFNQTSSVAESLPVSAGKRPRTGATNSTASSNFLAPLGFPSPLFETEHPLPDFSTNWGFSSRNVPRSGLSTSTAPLSSSATMTTTSHSMSNVTTTSNLSGIGSGFSSPNGASMFAGVDSFLPDYDTSLYSLWNAPGGGSVMGYEAETDATQGQQQQVQPPLYMTSDDELKMDYPQLPEFNQDLDSYLNDTIESGASSTTALGTTTNNVMKMDHLVTTDRRAGAGVTTLSAREPQLERLLAPAAATATAEFLVKRDRGLTGLETTARMSKRPRGAYDDAYAAAPVSSGSMAGSTPSSSAASFRSLTKNPTIEPKRAVMPSLGSYHSGQSLLMLTPTSTSTTLMVSTGFDASTTPTTVVTSTSKTAAAVGSTKASKRPRSRQCEFPGCPNRARSHQKCKKHGGAHQCVFEGCTKNSQSRGLCIAHGGGSRCKREGCVRAAQSKGLCKSHGGGEYCAVEGCNKKAHLKHLCRTHGGGVRCKFEKCSKWAQRKGWCMAHAKEFAAT</sequence>
<feature type="domain" description="WRKY19-like zinc finger" evidence="2">
    <location>
        <begin position="653"/>
        <end position="676"/>
    </location>
</feature>
<dbReference type="InterPro" id="IPR056866">
    <property type="entry name" value="Znf_WRKY19"/>
</dbReference>
<dbReference type="Proteomes" id="UP000704712">
    <property type="component" value="Unassembled WGS sequence"/>
</dbReference>
<dbReference type="PANTHER" id="PTHR31827">
    <property type="entry name" value="EMB|CAB89363.1"/>
    <property type="match status" value="1"/>
</dbReference>
<dbReference type="Pfam" id="PF24906">
    <property type="entry name" value="Zf_WRKY19"/>
    <property type="match status" value="2"/>
</dbReference>
<feature type="region of interest" description="Disordered" evidence="1">
    <location>
        <begin position="234"/>
        <end position="256"/>
    </location>
</feature>
<protein>
    <recommendedName>
        <fullName evidence="2">WRKY19-like zinc finger domain-containing protein</fullName>
    </recommendedName>
</protein>
<comment type="caution">
    <text evidence="3">The sequence shown here is derived from an EMBL/GenBank/DDBJ whole genome shotgun (WGS) entry which is preliminary data.</text>
</comment>
<feature type="region of interest" description="Disordered" evidence="1">
    <location>
        <begin position="171"/>
        <end position="204"/>
    </location>
</feature>
<dbReference type="EMBL" id="JAACNO010001931">
    <property type="protein sequence ID" value="KAF4136536.1"/>
    <property type="molecule type" value="Genomic_DNA"/>
</dbReference>
<evidence type="ECO:0000313" key="3">
    <source>
        <dbReference type="EMBL" id="KAF4136536.1"/>
    </source>
</evidence>
<evidence type="ECO:0000256" key="1">
    <source>
        <dbReference type="SAM" id="MobiDB-lite"/>
    </source>
</evidence>
<dbReference type="PANTHER" id="PTHR31827:SF1">
    <property type="entry name" value="EMB|CAB89363.1"/>
    <property type="match status" value="1"/>
</dbReference>
<feature type="region of interest" description="Disordered" evidence="1">
    <location>
        <begin position="295"/>
        <end position="318"/>
    </location>
</feature>
<feature type="domain" description="WRKY19-like zinc finger" evidence="2">
    <location>
        <begin position="631"/>
        <end position="652"/>
    </location>
</feature>
<feature type="compositionally biased region" description="Polar residues" evidence="1">
    <location>
        <begin position="110"/>
        <end position="129"/>
    </location>
</feature>
<evidence type="ECO:0000313" key="4">
    <source>
        <dbReference type="Proteomes" id="UP000704712"/>
    </source>
</evidence>
<name>A0A8S9U6J6_PHYIN</name>
<reference evidence="3" key="1">
    <citation type="submission" date="2020-03" db="EMBL/GenBank/DDBJ databases">
        <title>Hybrid Assembly of Korean Phytophthora infestans isolates.</title>
        <authorList>
            <person name="Prokchorchik M."/>
            <person name="Lee Y."/>
            <person name="Seo J."/>
            <person name="Cho J.-H."/>
            <person name="Park Y.-E."/>
            <person name="Jang D.-C."/>
            <person name="Im J.-S."/>
            <person name="Choi J.-G."/>
            <person name="Park H.-J."/>
            <person name="Lee G.-B."/>
            <person name="Lee Y.-G."/>
            <person name="Hong S.-Y."/>
            <person name="Cho K."/>
            <person name="Sohn K.H."/>
        </authorList>
    </citation>
    <scope>NUCLEOTIDE SEQUENCE</scope>
    <source>
        <strain evidence="3">KR_2_A2</strain>
    </source>
</reference>